<keyword evidence="5 8" id="KW-0812">Transmembrane</keyword>
<dbReference type="PROSITE" id="PS51012">
    <property type="entry name" value="ABC_TM2"/>
    <property type="match status" value="1"/>
</dbReference>
<proteinExistence type="inferred from homology"/>
<gene>
    <name evidence="10" type="ORF">YH65_09635</name>
</gene>
<dbReference type="GO" id="GO:0005886">
    <property type="term" value="C:plasma membrane"/>
    <property type="evidence" value="ECO:0007669"/>
    <property type="project" value="UniProtKB-SubCell"/>
</dbReference>
<dbReference type="AlphaFoldDB" id="A0A7U4RRA4"/>
<evidence type="ECO:0000256" key="2">
    <source>
        <dbReference type="ARBA" id="ARBA00007783"/>
    </source>
</evidence>
<keyword evidence="11" id="KW-1185">Reference proteome</keyword>
<dbReference type="InterPro" id="IPR047817">
    <property type="entry name" value="ABC2_TM_bact-type"/>
</dbReference>
<dbReference type="Proteomes" id="UP000034444">
    <property type="component" value="Chromosome"/>
</dbReference>
<dbReference type="Gene3D" id="3.40.1710.10">
    <property type="entry name" value="abc type-2 transporter like domain"/>
    <property type="match status" value="1"/>
</dbReference>
<evidence type="ECO:0000259" key="9">
    <source>
        <dbReference type="PROSITE" id="PS51012"/>
    </source>
</evidence>
<dbReference type="RefSeq" id="WP_046551678.1">
    <property type="nucleotide sequence ID" value="NZ_CP011308.1"/>
</dbReference>
<dbReference type="OrthoDB" id="9808686at2"/>
<evidence type="ECO:0000256" key="5">
    <source>
        <dbReference type="ARBA" id="ARBA00022692"/>
    </source>
</evidence>
<dbReference type="GO" id="GO:0140359">
    <property type="term" value="F:ABC-type transporter activity"/>
    <property type="evidence" value="ECO:0007669"/>
    <property type="project" value="InterPro"/>
</dbReference>
<dbReference type="Pfam" id="PF12698">
    <property type="entry name" value="ABC2_membrane_3"/>
    <property type="match status" value="1"/>
</dbReference>
<organism evidence="10 11">
    <name type="scientific">Sulfurovum lithotrophicum</name>
    <dbReference type="NCBI Taxonomy" id="206403"/>
    <lineage>
        <taxon>Bacteria</taxon>
        <taxon>Pseudomonadati</taxon>
        <taxon>Campylobacterota</taxon>
        <taxon>Epsilonproteobacteria</taxon>
        <taxon>Campylobacterales</taxon>
        <taxon>Sulfurovaceae</taxon>
        <taxon>Sulfurovum</taxon>
    </lineage>
</organism>
<protein>
    <submittedName>
        <fullName evidence="10">ABC transporter</fullName>
    </submittedName>
</protein>
<feature type="transmembrane region" description="Helical" evidence="8">
    <location>
        <begin position="283"/>
        <end position="303"/>
    </location>
</feature>
<accession>A0A7U4RRA4</accession>
<dbReference type="PANTHER" id="PTHR30294">
    <property type="entry name" value="MEMBRANE COMPONENT OF ABC TRANSPORTER YHHJ-RELATED"/>
    <property type="match status" value="1"/>
</dbReference>
<feature type="domain" description="ABC transmembrane type-2" evidence="9">
    <location>
        <begin position="117"/>
        <end position="370"/>
    </location>
</feature>
<evidence type="ECO:0000256" key="7">
    <source>
        <dbReference type="ARBA" id="ARBA00023136"/>
    </source>
</evidence>
<keyword evidence="6 8" id="KW-1133">Transmembrane helix</keyword>
<evidence type="ECO:0000313" key="10">
    <source>
        <dbReference type="EMBL" id="AKF25612.1"/>
    </source>
</evidence>
<keyword evidence="7 8" id="KW-0472">Membrane</keyword>
<feature type="transmembrane region" description="Helical" evidence="8">
    <location>
        <begin position="348"/>
        <end position="367"/>
    </location>
</feature>
<evidence type="ECO:0000256" key="4">
    <source>
        <dbReference type="ARBA" id="ARBA00022475"/>
    </source>
</evidence>
<name>A0A7U4RRA4_9BACT</name>
<reference evidence="11" key="2">
    <citation type="journal article" date="2017" name="Stand. Genomic Sci.">
        <title>Complete genome sequence of the sulfur-oxidizing chemolithoautotrophic Sulfurovum lithotrophicum 42BKTT.</title>
        <authorList>
            <person name="Jeon W."/>
            <person name="Priscilla L."/>
            <person name="Park G."/>
            <person name="Lee H."/>
            <person name="Lee N."/>
            <person name="Lee D."/>
            <person name="Kwon H."/>
            <person name="Ahn I."/>
            <person name="Lee C."/>
            <person name="Lee H."/>
            <person name="Ahn J."/>
        </authorList>
    </citation>
    <scope>NUCLEOTIDE SEQUENCE [LARGE SCALE GENOMIC DNA]</scope>
    <source>
        <strain evidence="11">ATCC BAA-797 / 42BKT</strain>
    </source>
</reference>
<keyword evidence="3" id="KW-0813">Transport</keyword>
<feature type="transmembrane region" description="Helical" evidence="8">
    <location>
        <begin position="219"/>
        <end position="242"/>
    </location>
</feature>
<sequence length="372" mass="41573">MKFSVVKAYMLKEFTELFRSKLIIMVYLLPSMIMLLFGYGIRMDVTHARTLIIDNDHSHFSRMLTAKFEHSKYFNAKVTQMSEAEALHRIKQAKADIIVIIPASFEKRILYGQHSEIGVFVDGAFPNRGMTMESYVQGVILDTAQSVGGSLGRQSGMISINSRNLFNQAMRDADAIVPGLMGLVLLVAPAILSALMIVKEKERGTIFNFYASPLGRGEFLAAKLIPGFLLHSLNIFILFLWATELFDVPFRGSFMLYWFAAEIYILISLSIGMLISVITRQQIVAVVLTIIITIIPGFLYSGILMPISSMAGESYIEAHLFPVMYFNHIIYDCFLSGTGLASAKTVEYLGILIIYATLLLVLGSTLLKKELK</sequence>
<comment type="similarity">
    <text evidence="2">Belongs to the ABC-2 integral membrane protein family.</text>
</comment>
<comment type="subcellular location">
    <subcellularLocation>
        <location evidence="1">Cell membrane</location>
        <topology evidence="1">Multi-pass membrane protein</topology>
    </subcellularLocation>
</comment>
<dbReference type="PANTHER" id="PTHR30294:SF29">
    <property type="entry name" value="MULTIDRUG ABC TRANSPORTER PERMEASE YBHS-RELATED"/>
    <property type="match status" value="1"/>
</dbReference>
<evidence type="ECO:0000313" key="11">
    <source>
        <dbReference type="Proteomes" id="UP000034444"/>
    </source>
</evidence>
<feature type="transmembrane region" description="Helical" evidence="8">
    <location>
        <begin position="254"/>
        <end position="276"/>
    </location>
</feature>
<dbReference type="InterPro" id="IPR013525">
    <property type="entry name" value="ABC2_TM"/>
</dbReference>
<evidence type="ECO:0000256" key="3">
    <source>
        <dbReference type="ARBA" id="ARBA00022448"/>
    </source>
</evidence>
<dbReference type="EMBL" id="CP011308">
    <property type="protein sequence ID" value="AKF25612.1"/>
    <property type="molecule type" value="Genomic_DNA"/>
</dbReference>
<keyword evidence="4" id="KW-1003">Cell membrane</keyword>
<feature type="transmembrane region" description="Helical" evidence="8">
    <location>
        <begin position="175"/>
        <end position="198"/>
    </location>
</feature>
<reference evidence="10 11" key="1">
    <citation type="submission" date="2015-04" db="EMBL/GenBank/DDBJ databases">
        <title>Complete genome sequence of Sulfurovum lithotrophicum ATCC BAA-797T.</title>
        <authorList>
            <person name="Ahn J."/>
            <person name="Park G."/>
            <person name="Jeon W."/>
            <person name="Jang Y."/>
            <person name="Jang M."/>
            <person name="Lee H."/>
            <person name="Lee H."/>
        </authorList>
    </citation>
    <scope>NUCLEOTIDE SEQUENCE [LARGE SCALE GENOMIC DNA]</scope>
    <source>
        <strain evidence="11">ATCC BAA-797 / 42BKT</strain>
    </source>
</reference>
<feature type="transmembrane region" description="Helical" evidence="8">
    <location>
        <begin position="21"/>
        <end position="41"/>
    </location>
</feature>
<evidence type="ECO:0000256" key="8">
    <source>
        <dbReference type="SAM" id="Phobius"/>
    </source>
</evidence>
<dbReference type="InterPro" id="IPR051449">
    <property type="entry name" value="ABC-2_transporter_component"/>
</dbReference>
<dbReference type="KEGG" id="slh:YH65_09635"/>
<evidence type="ECO:0000256" key="1">
    <source>
        <dbReference type="ARBA" id="ARBA00004651"/>
    </source>
</evidence>
<evidence type="ECO:0000256" key="6">
    <source>
        <dbReference type="ARBA" id="ARBA00022989"/>
    </source>
</evidence>